<feature type="transmembrane region" description="Helical" evidence="9">
    <location>
        <begin position="207"/>
        <end position="227"/>
    </location>
</feature>
<proteinExistence type="inferred from homology"/>
<feature type="domain" description="Major facilitator superfamily (MFS) profile" evidence="10">
    <location>
        <begin position="47"/>
        <end position="430"/>
    </location>
</feature>
<dbReference type="PANTHER" id="PTHR23535:SF2">
    <property type="entry name" value="SUGAR EFFLUX TRANSPORTER A-RELATED"/>
    <property type="match status" value="1"/>
</dbReference>
<gene>
    <name evidence="11" type="ORF">DX130_18500</name>
</gene>
<feature type="transmembrane region" description="Helical" evidence="9">
    <location>
        <begin position="180"/>
        <end position="201"/>
    </location>
</feature>
<feature type="transmembrane region" description="Helical" evidence="9">
    <location>
        <begin position="320"/>
        <end position="338"/>
    </location>
</feature>
<evidence type="ECO:0000256" key="5">
    <source>
        <dbReference type="ARBA" id="ARBA00022597"/>
    </source>
</evidence>
<feature type="transmembrane region" description="Helical" evidence="9">
    <location>
        <begin position="42"/>
        <end position="63"/>
    </location>
</feature>
<dbReference type="PANTHER" id="PTHR23535">
    <property type="entry name" value="SUGAR EFFLUX TRANSPORTER A-RELATED"/>
    <property type="match status" value="1"/>
</dbReference>
<dbReference type="CDD" id="cd17471">
    <property type="entry name" value="MFS_Set"/>
    <property type="match status" value="1"/>
</dbReference>
<evidence type="ECO:0000256" key="4">
    <source>
        <dbReference type="ARBA" id="ARBA00022475"/>
    </source>
</evidence>
<accession>A0A371P8B1</accession>
<dbReference type="OrthoDB" id="7337792at2"/>
<feature type="transmembrane region" description="Helical" evidence="9">
    <location>
        <begin position="248"/>
        <end position="270"/>
    </location>
</feature>
<evidence type="ECO:0000256" key="9">
    <source>
        <dbReference type="SAM" id="Phobius"/>
    </source>
</evidence>
<evidence type="ECO:0000313" key="12">
    <source>
        <dbReference type="Proteomes" id="UP000261905"/>
    </source>
</evidence>
<dbReference type="PROSITE" id="PS50850">
    <property type="entry name" value="MFS"/>
    <property type="match status" value="1"/>
</dbReference>
<comment type="subcellular location">
    <subcellularLocation>
        <location evidence="1">Cell membrane</location>
        <topology evidence="1">Multi-pass membrane protein</topology>
    </subcellularLocation>
</comment>
<comment type="caution">
    <text evidence="11">The sequence shown here is derived from an EMBL/GenBank/DDBJ whole genome shotgun (WGS) entry which is preliminary data.</text>
</comment>
<feature type="transmembrane region" description="Helical" evidence="9">
    <location>
        <begin position="113"/>
        <end position="129"/>
    </location>
</feature>
<evidence type="ECO:0000313" key="11">
    <source>
        <dbReference type="EMBL" id="REK71716.1"/>
    </source>
</evidence>
<dbReference type="InterPro" id="IPR036259">
    <property type="entry name" value="MFS_trans_sf"/>
</dbReference>
<evidence type="ECO:0000256" key="8">
    <source>
        <dbReference type="ARBA" id="ARBA00023136"/>
    </source>
</evidence>
<evidence type="ECO:0000256" key="7">
    <source>
        <dbReference type="ARBA" id="ARBA00022989"/>
    </source>
</evidence>
<dbReference type="AlphaFoldDB" id="A0A371P8B1"/>
<evidence type="ECO:0000259" key="10">
    <source>
        <dbReference type="PROSITE" id="PS50850"/>
    </source>
</evidence>
<reference evidence="11 12" key="1">
    <citation type="submission" date="2018-08" db="EMBL/GenBank/DDBJ databases">
        <title>Paenibacillus sp. M4BSY-1, whole genome shotgun sequence.</title>
        <authorList>
            <person name="Tuo L."/>
        </authorList>
    </citation>
    <scope>NUCLEOTIDE SEQUENCE [LARGE SCALE GENOMIC DNA]</scope>
    <source>
        <strain evidence="11 12">M4BSY-1</strain>
    </source>
</reference>
<dbReference type="GO" id="GO:0022857">
    <property type="term" value="F:transmembrane transporter activity"/>
    <property type="evidence" value="ECO:0007669"/>
    <property type="project" value="InterPro"/>
</dbReference>
<dbReference type="Gene3D" id="1.20.1250.20">
    <property type="entry name" value="MFS general substrate transporter like domains"/>
    <property type="match status" value="2"/>
</dbReference>
<dbReference type="Proteomes" id="UP000261905">
    <property type="component" value="Unassembled WGS sequence"/>
</dbReference>
<feature type="transmembrane region" description="Helical" evidence="9">
    <location>
        <begin position="387"/>
        <end position="402"/>
    </location>
</feature>
<feature type="transmembrane region" description="Helical" evidence="9">
    <location>
        <begin position="344"/>
        <end position="366"/>
    </location>
</feature>
<keyword evidence="4" id="KW-1003">Cell membrane</keyword>
<keyword evidence="3" id="KW-0813">Transport</keyword>
<evidence type="ECO:0000256" key="3">
    <source>
        <dbReference type="ARBA" id="ARBA00022448"/>
    </source>
</evidence>
<keyword evidence="6 9" id="KW-0812">Transmembrane</keyword>
<feature type="transmembrane region" description="Helical" evidence="9">
    <location>
        <begin position="408"/>
        <end position="426"/>
    </location>
</feature>
<comment type="similarity">
    <text evidence="2">Belongs to the major facilitator superfamily. Set transporter family.</text>
</comment>
<dbReference type="Pfam" id="PF07690">
    <property type="entry name" value="MFS_1"/>
    <property type="match status" value="1"/>
</dbReference>
<feature type="transmembrane region" description="Helical" evidence="9">
    <location>
        <begin position="135"/>
        <end position="159"/>
    </location>
</feature>
<name>A0A371P8B1_9BACL</name>
<feature type="transmembrane region" description="Helical" evidence="9">
    <location>
        <begin position="290"/>
        <end position="308"/>
    </location>
</feature>
<dbReference type="GO" id="GO:0005886">
    <property type="term" value="C:plasma membrane"/>
    <property type="evidence" value="ECO:0007669"/>
    <property type="project" value="UniProtKB-SubCell"/>
</dbReference>
<keyword evidence="5" id="KW-0762">Sugar transport</keyword>
<keyword evidence="8 9" id="KW-0472">Membrane</keyword>
<keyword evidence="12" id="KW-1185">Reference proteome</keyword>
<keyword evidence="7 9" id="KW-1133">Transmembrane helix</keyword>
<feature type="transmembrane region" description="Helical" evidence="9">
    <location>
        <begin position="83"/>
        <end position="101"/>
    </location>
</feature>
<dbReference type="SUPFAM" id="SSF103473">
    <property type="entry name" value="MFS general substrate transporter"/>
    <property type="match status" value="1"/>
</dbReference>
<sequence length="440" mass="47877">MSSYFLTNGEKGLAVPIDIEKYGDGRMSNFIASMKHHAKTAWGIQGFPIIMVINIFLGISHAFILPFNSLFGIDEVGMSNTTFGIFMLVSSLCGIVLSTAIAKLSDRVSDRKFILILCAVAGIIGYMGFAYSRNYYVLLVFSAVFLGIASSTFSQMFAIGREALTRSEVPAKQVPLYMNILRTIFALSWTVGPAIASYVLLFMGFTGLFVVAATCNAIVAIIALLFLHRRTEAAGAKSEKANIPLKKIVFQPTIFINLVAFTFISAATTLSSMNMAQFVTKVLGGGKEDIGIIFSIPPIFEIPFMLGFGYMATRMKSDRLIRLGAVLALIYFCLLFFANSTWHIFSVQILSAAYISITSGIAITYFQDFLPEMPGTATNLYSNSSKAGNMLGFVLFGLIADAFGYRNVYLTCAIFTLGAVVLLFGLNRAKRVSNQASVSG</sequence>
<evidence type="ECO:0000256" key="6">
    <source>
        <dbReference type="ARBA" id="ARBA00022692"/>
    </source>
</evidence>
<dbReference type="InterPro" id="IPR011701">
    <property type="entry name" value="MFS"/>
</dbReference>
<dbReference type="EMBL" id="QUBQ01000004">
    <property type="protein sequence ID" value="REK71716.1"/>
    <property type="molecule type" value="Genomic_DNA"/>
</dbReference>
<organism evidence="11 12">
    <name type="scientific">Paenibacillus paeoniae</name>
    <dbReference type="NCBI Taxonomy" id="2292705"/>
    <lineage>
        <taxon>Bacteria</taxon>
        <taxon>Bacillati</taxon>
        <taxon>Bacillota</taxon>
        <taxon>Bacilli</taxon>
        <taxon>Bacillales</taxon>
        <taxon>Paenibacillaceae</taxon>
        <taxon>Paenibacillus</taxon>
    </lineage>
</organism>
<evidence type="ECO:0000256" key="1">
    <source>
        <dbReference type="ARBA" id="ARBA00004651"/>
    </source>
</evidence>
<protein>
    <submittedName>
        <fullName evidence="11">MFS transporter</fullName>
    </submittedName>
</protein>
<dbReference type="InterPro" id="IPR020846">
    <property type="entry name" value="MFS_dom"/>
</dbReference>
<evidence type="ECO:0000256" key="2">
    <source>
        <dbReference type="ARBA" id="ARBA00006523"/>
    </source>
</evidence>